<comment type="function">
    <text evidence="1 9">Iron-storage protein.</text>
</comment>
<sequence>MKQNVADLLNAQVNKEFYSAYLYLGISKFFTKAKLYGFANWYRVQATEEQEHAMKIYDYLLDSKQDVCLEAIDKVDIKIESALAAVIEADKHEQYITAEICKIMDLAIAENDYTTQSFLDWFIEEQKEEEENSRKMISRVEAVGSDRRLLYMLDKKIERSVSNPPLQKRKL</sequence>
<feature type="binding site" evidence="8">
    <location>
        <position position="126"/>
    </location>
    <ligand>
        <name>Fe cation</name>
        <dbReference type="ChEBI" id="CHEBI:24875"/>
        <label>1</label>
    </ligand>
</feature>
<evidence type="ECO:0000256" key="2">
    <source>
        <dbReference type="ARBA" id="ARBA00006950"/>
    </source>
</evidence>
<dbReference type="InterPro" id="IPR001519">
    <property type="entry name" value="Ferritin"/>
</dbReference>
<dbReference type="InterPro" id="IPR012347">
    <property type="entry name" value="Ferritin-like"/>
</dbReference>
<evidence type="ECO:0000256" key="6">
    <source>
        <dbReference type="ARBA" id="ARBA00023004"/>
    </source>
</evidence>
<keyword evidence="6 8" id="KW-0408">Iron</keyword>
<evidence type="ECO:0000256" key="8">
    <source>
        <dbReference type="PIRSR" id="PIRSR601519-1"/>
    </source>
</evidence>
<proteinExistence type="inferred from homology"/>
<keyword evidence="4 8" id="KW-0479">Metal-binding</keyword>
<organism evidence="11 12">
    <name type="scientific">Lachnospira multipara</name>
    <dbReference type="NCBI Taxonomy" id="28051"/>
    <lineage>
        <taxon>Bacteria</taxon>
        <taxon>Bacillati</taxon>
        <taxon>Bacillota</taxon>
        <taxon>Clostridia</taxon>
        <taxon>Lachnospirales</taxon>
        <taxon>Lachnospiraceae</taxon>
        <taxon>Lachnospira</taxon>
    </lineage>
</organism>
<dbReference type="GO" id="GO:0008198">
    <property type="term" value="F:ferrous iron binding"/>
    <property type="evidence" value="ECO:0007669"/>
    <property type="project" value="TreeGrafter"/>
</dbReference>
<dbReference type="PANTHER" id="PTHR11431:SF127">
    <property type="entry name" value="BACTERIAL NON-HEME FERRITIN"/>
    <property type="match status" value="1"/>
</dbReference>
<dbReference type="GO" id="GO:0008199">
    <property type="term" value="F:ferric iron binding"/>
    <property type="evidence" value="ECO:0007669"/>
    <property type="project" value="InterPro"/>
</dbReference>
<comment type="subcellular location">
    <subcellularLocation>
        <location evidence="9">Cytoplasm</location>
    </subcellularLocation>
</comment>
<dbReference type="Proteomes" id="UP000236726">
    <property type="component" value="Unassembled WGS sequence"/>
</dbReference>
<dbReference type="CDD" id="cd01055">
    <property type="entry name" value="Nonheme_Ferritin"/>
    <property type="match status" value="1"/>
</dbReference>
<dbReference type="GO" id="GO:0006879">
    <property type="term" value="P:intracellular iron ion homeostasis"/>
    <property type="evidence" value="ECO:0007669"/>
    <property type="project" value="UniProtKB-KW"/>
</dbReference>
<dbReference type="EMBL" id="FNUL01000005">
    <property type="protein sequence ID" value="SEF63595.1"/>
    <property type="molecule type" value="Genomic_DNA"/>
</dbReference>
<dbReference type="InterPro" id="IPR008331">
    <property type="entry name" value="Ferritin_DPS_dom"/>
</dbReference>
<comment type="catalytic activity">
    <reaction evidence="7 9">
        <text>4 Fe(2+) + O2 + 6 H2O = 4 iron(III) oxide-hydroxide + 12 H(+)</text>
        <dbReference type="Rhea" id="RHEA:11972"/>
        <dbReference type="ChEBI" id="CHEBI:15377"/>
        <dbReference type="ChEBI" id="CHEBI:15378"/>
        <dbReference type="ChEBI" id="CHEBI:15379"/>
        <dbReference type="ChEBI" id="CHEBI:29033"/>
        <dbReference type="ChEBI" id="CHEBI:78619"/>
        <dbReference type="EC" id="1.16.3.2"/>
    </reaction>
</comment>
<dbReference type="AlphaFoldDB" id="A0A1H5TLB6"/>
<evidence type="ECO:0000313" key="12">
    <source>
        <dbReference type="Proteomes" id="UP000236726"/>
    </source>
</evidence>
<gene>
    <name evidence="11" type="ORF">SAMN05216537_1056</name>
</gene>
<evidence type="ECO:0000256" key="7">
    <source>
        <dbReference type="ARBA" id="ARBA00048035"/>
    </source>
</evidence>
<reference evidence="11 12" key="1">
    <citation type="submission" date="2016-10" db="EMBL/GenBank/DDBJ databases">
        <authorList>
            <person name="de Groot N.N."/>
        </authorList>
    </citation>
    <scope>NUCLEOTIDE SEQUENCE [LARGE SCALE GENOMIC DNA]</scope>
    <source>
        <strain evidence="11 12">D15d</strain>
    </source>
</reference>
<evidence type="ECO:0000313" key="11">
    <source>
        <dbReference type="EMBL" id="SEF63595.1"/>
    </source>
</evidence>
<accession>A0A1H5TLB6</accession>
<dbReference type="InterPro" id="IPR009078">
    <property type="entry name" value="Ferritin-like_SF"/>
</dbReference>
<dbReference type="EC" id="1.16.3.2" evidence="9"/>
<dbReference type="InterPro" id="IPR041719">
    <property type="entry name" value="Ferritin_prok"/>
</dbReference>
<feature type="binding site" evidence="8">
    <location>
        <position position="52"/>
    </location>
    <ligand>
        <name>Fe cation</name>
        <dbReference type="ChEBI" id="CHEBI:24875"/>
        <label>1</label>
    </ligand>
</feature>
<keyword evidence="9" id="KW-0963">Cytoplasm</keyword>
<feature type="binding site" evidence="8">
    <location>
        <position position="93"/>
    </location>
    <ligand>
        <name>Fe cation</name>
        <dbReference type="ChEBI" id="CHEBI:24875"/>
        <label>1</label>
    </ligand>
</feature>
<dbReference type="SUPFAM" id="SSF47240">
    <property type="entry name" value="Ferritin-like"/>
    <property type="match status" value="1"/>
</dbReference>
<dbReference type="Pfam" id="PF00210">
    <property type="entry name" value="Ferritin"/>
    <property type="match status" value="1"/>
</dbReference>
<dbReference type="GO" id="GO:0005829">
    <property type="term" value="C:cytosol"/>
    <property type="evidence" value="ECO:0007669"/>
    <property type="project" value="TreeGrafter"/>
</dbReference>
<keyword evidence="3 9" id="KW-0409">Iron storage</keyword>
<keyword evidence="12" id="KW-1185">Reference proteome</keyword>
<evidence type="ECO:0000256" key="1">
    <source>
        <dbReference type="ARBA" id="ARBA00002485"/>
    </source>
</evidence>
<dbReference type="GO" id="GO:0006826">
    <property type="term" value="P:iron ion transport"/>
    <property type="evidence" value="ECO:0007669"/>
    <property type="project" value="InterPro"/>
</dbReference>
<dbReference type="PANTHER" id="PTHR11431">
    <property type="entry name" value="FERRITIN"/>
    <property type="match status" value="1"/>
</dbReference>
<evidence type="ECO:0000256" key="5">
    <source>
        <dbReference type="ARBA" id="ARBA00023002"/>
    </source>
</evidence>
<feature type="domain" description="Ferritin-like diiron" evidence="10">
    <location>
        <begin position="1"/>
        <end position="144"/>
    </location>
</feature>
<dbReference type="GO" id="GO:0004322">
    <property type="term" value="F:ferroxidase activity"/>
    <property type="evidence" value="ECO:0007669"/>
    <property type="project" value="TreeGrafter"/>
</dbReference>
<feature type="binding site" evidence="8">
    <location>
        <position position="16"/>
    </location>
    <ligand>
        <name>Fe cation</name>
        <dbReference type="ChEBI" id="CHEBI:24875"/>
        <label>1</label>
    </ligand>
</feature>
<dbReference type="RefSeq" id="WP_103952487.1">
    <property type="nucleotide sequence ID" value="NZ_FNUL01000005.1"/>
</dbReference>
<protein>
    <recommendedName>
        <fullName evidence="9">Ferritin</fullName>
        <ecNumber evidence="9">1.16.3.2</ecNumber>
    </recommendedName>
</protein>
<evidence type="ECO:0000259" key="10">
    <source>
        <dbReference type="PROSITE" id="PS50905"/>
    </source>
</evidence>
<dbReference type="PROSITE" id="PS50905">
    <property type="entry name" value="FERRITIN_LIKE"/>
    <property type="match status" value="1"/>
</dbReference>
<dbReference type="FunFam" id="1.20.1260.10:FF:000001">
    <property type="entry name" value="Non-heme ferritin"/>
    <property type="match status" value="1"/>
</dbReference>
<name>A0A1H5TLB6_9FIRM</name>
<dbReference type="InterPro" id="IPR009040">
    <property type="entry name" value="Ferritin-like_diiron"/>
</dbReference>
<comment type="similarity">
    <text evidence="2 9">Belongs to the ferritin family. Prokaryotic subfamily.</text>
</comment>
<evidence type="ECO:0000256" key="4">
    <source>
        <dbReference type="ARBA" id="ARBA00022723"/>
    </source>
</evidence>
<dbReference type="GO" id="GO:0042802">
    <property type="term" value="F:identical protein binding"/>
    <property type="evidence" value="ECO:0007669"/>
    <property type="project" value="UniProtKB-ARBA"/>
</dbReference>
<evidence type="ECO:0000256" key="3">
    <source>
        <dbReference type="ARBA" id="ARBA00022434"/>
    </source>
</evidence>
<keyword evidence="5" id="KW-0560">Oxidoreductase</keyword>
<feature type="binding site" evidence="8">
    <location>
        <position position="49"/>
    </location>
    <ligand>
        <name>Fe cation</name>
        <dbReference type="ChEBI" id="CHEBI:24875"/>
        <label>1</label>
    </ligand>
</feature>
<dbReference type="Gene3D" id="1.20.1260.10">
    <property type="match status" value="1"/>
</dbReference>
<evidence type="ECO:0000256" key="9">
    <source>
        <dbReference type="RuleBase" id="RU361145"/>
    </source>
</evidence>